<name>A0ABT6Q6K7_9PROT</name>
<protein>
    <submittedName>
        <fullName evidence="1">Uncharacterized protein</fullName>
    </submittedName>
</protein>
<proteinExistence type="predicted"/>
<dbReference type="RefSeq" id="WP_281462161.1">
    <property type="nucleotide sequence ID" value="NZ_JASBAN010000001.1"/>
</dbReference>
<sequence length="103" mass="11698">MSLQCLFFYDNKTVRIDPSTILYDNEVRQKKLMLQLPVIGTLPTRNISYDQSHTGLTVNITNIAENYKITAYLIKEGGRLDRMTPENVTASVNSSLINNVLTF</sequence>
<organism evidence="1 2">
    <name type="scientific">Commensalibacter nepenthis</name>
    <dbReference type="NCBI Taxonomy" id="3043872"/>
    <lineage>
        <taxon>Bacteria</taxon>
        <taxon>Pseudomonadati</taxon>
        <taxon>Pseudomonadota</taxon>
        <taxon>Alphaproteobacteria</taxon>
        <taxon>Acetobacterales</taxon>
        <taxon>Acetobacteraceae</taxon>
    </lineage>
</organism>
<evidence type="ECO:0000313" key="1">
    <source>
        <dbReference type="EMBL" id="MDI2112523.1"/>
    </source>
</evidence>
<reference evidence="1" key="1">
    <citation type="submission" date="2023-05" db="EMBL/GenBank/DDBJ databases">
        <title>Whole genome sequence of Commensalibacter sp.</title>
        <authorList>
            <person name="Charoenyingcharoen P."/>
            <person name="Yukphan P."/>
        </authorList>
    </citation>
    <scope>NUCLEOTIDE SEQUENCE</scope>
    <source>
        <strain evidence="1">TBRC 10068</strain>
    </source>
</reference>
<accession>A0ABT6Q6K7</accession>
<evidence type="ECO:0000313" key="2">
    <source>
        <dbReference type="Proteomes" id="UP001431775"/>
    </source>
</evidence>
<dbReference type="EMBL" id="JASBAN010000001">
    <property type="protein sequence ID" value="MDI2112523.1"/>
    <property type="molecule type" value="Genomic_DNA"/>
</dbReference>
<keyword evidence="2" id="KW-1185">Reference proteome</keyword>
<comment type="caution">
    <text evidence="1">The sequence shown here is derived from an EMBL/GenBank/DDBJ whole genome shotgun (WGS) entry which is preliminary data.</text>
</comment>
<dbReference type="Proteomes" id="UP001431775">
    <property type="component" value="Unassembled WGS sequence"/>
</dbReference>
<gene>
    <name evidence="1" type="ORF">QJV33_04320</name>
</gene>